<dbReference type="STRING" id="1218506.JF75_16240"/>
<dbReference type="InterPro" id="IPR039564">
    <property type="entry name" value="Peptidase_C39-like"/>
</dbReference>
<sequence length="248" mass="28365">MLLIIFLCLNSFMKKKRFSLKAILILLLGIFSLGLVFTIFNSTGFKDRYDWLTLKSSQKLNVPLENQYPDLPNGCEVTSLSMLLRYYGIKVNKLNLSENIKHVSSYTDNGKYRGNPHVGFVGYMSQANAGWCVYNEPLEQVALKYTNRIRNFTSHDFIEVMKLVSDGHPVLIITTTNFNHVGDMQTWQTAQGEVHVTPSSHACVITGFDKKARIVYVNDPFGHKNKNIPWKNLEKSYNQQGKQALYLE</sequence>
<dbReference type="HOGENOM" id="CLU_067297_0_0_9"/>
<dbReference type="PANTHER" id="PTHR37806:SF1">
    <property type="entry name" value="PEPTIDASE C39-LIKE DOMAIN-CONTAINING PROTEIN"/>
    <property type="match status" value="1"/>
</dbReference>
<gene>
    <name evidence="3" type="ORF">JF75_16240</name>
</gene>
<dbReference type="Proteomes" id="UP000033612">
    <property type="component" value="Unassembled WGS sequence"/>
</dbReference>
<name>A0A0F4LDQ6_9LACO</name>
<protein>
    <recommendedName>
        <fullName evidence="2">Peptidase C39-like domain-containing protein</fullName>
    </recommendedName>
</protein>
<proteinExistence type="predicted"/>
<reference evidence="3 4" key="1">
    <citation type="submission" date="2015-01" db="EMBL/GenBank/DDBJ databases">
        <title>Comparative genomics of the lactic acid bacteria isolated from the honey bee gut.</title>
        <authorList>
            <person name="Ellegaard K.M."/>
            <person name="Tamarit D."/>
            <person name="Javelind E."/>
            <person name="Olofsson T."/>
            <person name="Andersson S.G."/>
            <person name="Vasquez A."/>
        </authorList>
    </citation>
    <scope>NUCLEOTIDE SEQUENCE [LARGE SCALE GENOMIC DNA]</scope>
    <source>
        <strain evidence="3 4">Hma2</strain>
    </source>
</reference>
<keyword evidence="1" id="KW-0472">Membrane</keyword>
<comment type="caution">
    <text evidence="3">The sequence shown here is derived from an EMBL/GenBank/DDBJ whole genome shotgun (WGS) entry which is preliminary data.</text>
</comment>
<feature type="transmembrane region" description="Helical" evidence="1">
    <location>
        <begin position="23"/>
        <end position="40"/>
    </location>
</feature>
<accession>A0A0F4LDQ6</accession>
<evidence type="ECO:0000259" key="2">
    <source>
        <dbReference type="Pfam" id="PF13529"/>
    </source>
</evidence>
<evidence type="ECO:0000256" key="1">
    <source>
        <dbReference type="SAM" id="Phobius"/>
    </source>
</evidence>
<feature type="domain" description="Peptidase C39-like" evidence="2">
    <location>
        <begin position="60"/>
        <end position="220"/>
    </location>
</feature>
<dbReference type="AlphaFoldDB" id="A0A0F4LDQ6"/>
<keyword evidence="1" id="KW-1133">Transmembrane helix</keyword>
<organism evidence="3 4">
    <name type="scientific">Lactobacillus kimbladii</name>
    <dbReference type="NCBI Taxonomy" id="1218506"/>
    <lineage>
        <taxon>Bacteria</taxon>
        <taxon>Bacillati</taxon>
        <taxon>Bacillota</taxon>
        <taxon>Bacilli</taxon>
        <taxon>Lactobacillales</taxon>
        <taxon>Lactobacillaceae</taxon>
        <taxon>Lactobacillus</taxon>
    </lineage>
</organism>
<dbReference type="InterPro" id="IPR039563">
    <property type="entry name" value="Peptidase_C39_single_dom"/>
</dbReference>
<keyword evidence="4" id="KW-1185">Reference proteome</keyword>
<evidence type="ECO:0000313" key="4">
    <source>
        <dbReference type="Proteomes" id="UP000033612"/>
    </source>
</evidence>
<evidence type="ECO:0000313" key="3">
    <source>
        <dbReference type="EMBL" id="KJY56957.1"/>
    </source>
</evidence>
<dbReference type="Gene3D" id="3.90.70.10">
    <property type="entry name" value="Cysteine proteinases"/>
    <property type="match status" value="1"/>
</dbReference>
<dbReference type="Pfam" id="PF13529">
    <property type="entry name" value="Peptidase_C39_2"/>
    <property type="match status" value="1"/>
</dbReference>
<dbReference type="EMBL" id="JXLH01000021">
    <property type="protein sequence ID" value="KJY56957.1"/>
    <property type="molecule type" value="Genomic_DNA"/>
</dbReference>
<dbReference type="PANTHER" id="PTHR37806">
    <property type="entry name" value="LMO0724 PROTEIN"/>
    <property type="match status" value="1"/>
</dbReference>
<keyword evidence="1" id="KW-0812">Transmembrane</keyword>
<dbReference type="PATRIC" id="fig|1218506.3.peg.1704"/>
<dbReference type="CDD" id="cd02549">
    <property type="entry name" value="Peptidase_C39A"/>
    <property type="match status" value="1"/>
</dbReference>